<evidence type="ECO:0000256" key="3">
    <source>
        <dbReference type="ARBA" id="ARBA00023235"/>
    </source>
</evidence>
<sequence length="179" mass="20952">IIHHINSLLPFDIAVKNILPVINNAHARFDARNRSYEYIIHQHKNPLLFQRSYYFPYLIDWDILQKTARYILAQTEFIGFSKLHTQVNNFHCQILKSQWSYDKEQQVFKYDIVANRFLRGMVKALVATQLEVASHKLSMQALEALFQNPLPAKGKFNAPSYGLYLTNITYPKEIFTSMA</sequence>
<comment type="catalytic activity">
    <reaction evidence="4">
        <text>uridine(38/39/40) in tRNA = pseudouridine(38/39/40) in tRNA</text>
        <dbReference type="Rhea" id="RHEA:22376"/>
        <dbReference type="Rhea" id="RHEA-COMP:10085"/>
        <dbReference type="Rhea" id="RHEA-COMP:10087"/>
        <dbReference type="ChEBI" id="CHEBI:65314"/>
        <dbReference type="ChEBI" id="CHEBI:65315"/>
        <dbReference type="EC" id="5.4.99.12"/>
    </reaction>
</comment>
<protein>
    <recommendedName>
        <fullName evidence="4">tRNA pseudouridine synthase</fullName>
        <ecNumber evidence="4">5.4.99.12</ecNumber>
    </recommendedName>
</protein>
<dbReference type="PANTHER" id="PTHR11142">
    <property type="entry name" value="PSEUDOURIDYLATE SYNTHASE"/>
    <property type="match status" value="1"/>
</dbReference>
<comment type="similarity">
    <text evidence="1 4">Belongs to the tRNA pseudouridine synthase TruA family.</text>
</comment>
<organism evidence="6 7">
    <name type="scientific">Staurois parvus</name>
    <dbReference type="NCBI Taxonomy" id="386267"/>
    <lineage>
        <taxon>Eukaryota</taxon>
        <taxon>Metazoa</taxon>
        <taxon>Chordata</taxon>
        <taxon>Craniata</taxon>
        <taxon>Vertebrata</taxon>
        <taxon>Euteleostomi</taxon>
        <taxon>Amphibia</taxon>
        <taxon>Batrachia</taxon>
        <taxon>Anura</taxon>
        <taxon>Neobatrachia</taxon>
        <taxon>Ranoidea</taxon>
        <taxon>Ranidae</taxon>
        <taxon>Staurois</taxon>
    </lineage>
</organism>
<dbReference type="EMBL" id="CATNWA010007862">
    <property type="protein sequence ID" value="CAI9554977.1"/>
    <property type="molecule type" value="Genomic_DNA"/>
</dbReference>
<proteinExistence type="inferred from homology"/>
<evidence type="ECO:0000256" key="1">
    <source>
        <dbReference type="ARBA" id="ARBA00009375"/>
    </source>
</evidence>
<evidence type="ECO:0000259" key="5">
    <source>
        <dbReference type="Pfam" id="PF01416"/>
    </source>
</evidence>
<name>A0ABN9C5T2_9NEOB</name>
<keyword evidence="7" id="KW-1185">Reference proteome</keyword>
<dbReference type="InterPro" id="IPR020095">
    <property type="entry name" value="PsdUridine_synth_TruA_C"/>
</dbReference>
<accession>A0ABN9C5T2</accession>
<dbReference type="InterPro" id="IPR001406">
    <property type="entry name" value="PsdUridine_synth_TruA"/>
</dbReference>
<dbReference type="Gene3D" id="3.30.70.660">
    <property type="entry name" value="Pseudouridine synthase I, catalytic domain, C-terminal subdomain"/>
    <property type="match status" value="1"/>
</dbReference>
<dbReference type="InterPro" id="IPR020103">
    <property type="entry name" value="PsdUridine_synth_cat_dom_sf"/>
</dbReference>
<reference evidence="6" key="1">
    <citation type="submission" date="2023-05" db="EMBL/GenBank/DDBJ databases">
        <authorList>
            <person name="Stuckert A."/>
        </authorList>
    </citation>
    <scope>NUCLEOTIDE SEQUENCE</scope>
</reference>
<evidence type="ECO:0000313" key="7">
    <source>
        <dbReference type="Proteomes" id="UP001162483"/>
    </source>
</evidence>
<feature type="domain" description="Pseudouridine synthase I TruA alpha/beta" evidence="5">
    <location>
        <begin position="77"/>
        <end position="171"/>
    </location>
</feature>
<evidence type="ECO:0000256" key="2">
    <source>
        <dbReference type="ARBA" id="ARBA00022694"/>
    </source>
</evidence>
<feature type="non-terminal residue" evidence="6">
    <location>
        <position position="1"/>
    </location>
</feature>
<dbReference type="InterPro" id="IPR020097">
    <property type="entry name" value="PsdUridine_synth_TruA_a/b_dom"/>
</dbReference>
<dbReference type="EC" id="5.4.99.12" evidence="4"/>
<evidence type="ECO:0000313" key="6">
    <source>
        <dbReference type="EMBL" id="CAI9554977.1"/>
    </source>
</evidence>
<keyword evidence="2 4" id="KW-0819">tRNA processing</keyword>
<dbReference type="PANTHER" id="PTHR11142:SF0">
    <property type="entry name" value="TRNA PSEUDOURIDINE SYNTHASE-LIKE 1"/>
    <property type="match status" value="1"/>
</dbReference>
<keyword evidence="3 4" id="KW-0413">Isomerase</keyword>
<gene>
    <name evidence="6" type="ORF">SPARVUS_LOCUS4307640</name>
</gene>
<dbReference type="SUPFAM" id="SSF55120">
    <property type="entry name" value="Pseudouridine synthase"/>
    <property type="match status" value="1"/>
</dbReference>
<comment type="caution">
    <text evidence="6">The sequence shown here is derived from an EMBL/GenBank/DDBJ whole genome shotgun (WGS) entry which is preliminary data.</text>
</comment>
<dbReference type="Pfam" id="PF01416">
    <property type="entry name" value="PseudoU_synth_1"/>
    <property type="match status" value="1"/>
</dbReference>
<evidence type="ECO:0000256" key="4">
    <source>
        <dbReference type="RuleBase" id="RU003792"/>
    </source>
</evidence>
<dbReference type="Proteomes" id="UP001162483">
    <property type="component" value="Unassembled WGS sequence"/>
</dbReference>